<sequence length="69" mass="7668">MPDDLVPPEKDAHFRYRPTRRHGNGYGRRATDEPQVTLGKKLLVILLALVNVAYVAGEVLLNTISNCGH</sequence>
<gene>
    <name evidence="3" type="ORF">H4Rhizo43312_000003</name>
</gene>
<feature type="region of interest" description="Disordered" evidence="1">
    <location>
        <begin position="1"/>
        <end position="31"/>
    </location>
</feature>
<evidence type="ECO:0000256" key="1">
    <source>
        <dbReference type="SAM" id="MobiDB-lite"/>
    </source>
</evidence>
<protein>
    <submittedName>
        <fullName evidence="3">Uncharacterized protein</fullName>
    </submittedName>
</protein>
<keyword evidence="2" id="KW-0812">Transmembrane</keyword>
<evidence type="ECO:0000256" key="2">
    <source>
        <dbReference type="SAM" id="Phobius"/>
    </source>
</evidence>
<reference evidence="3" key="1">
    <citation type="submission" date="2019-05" db="EMBL/GenBank/DDBJ databases">
        <title>Metatranscriptomic reconstruction reveals RNA viruses with the potential to shape carbon cycling in soil.</title>
        <authorList>
            <person name="Starr E.P."/>
            <person name="Nuccio E."/>
            <person name="Pett-Ridge J."/>
            <person name="Banfield J.F."/>
            <person name="Firestone M.K."/>
        </authorList>
    </citation>
    <scope>NUCLEOTIDE SEQUENCE</scope>
    <source>
        <strain evidence="3">H4_Rhizo_43_scaffold_312</strain>
    </source>
</reference>
<name>A0A514D6G5_9VIRU</name>
<keyword evidence="2" id="KW-0472">Membrane</keyword>
<accession>A0A514D6G5</accession>
<keyword evidence="2" id="KW-1133">Transmembrane helix</keyword>
<organism evidence="3">
    <name type="scientific">Leviviridae sp</name>
    <dbReference type="NCBI Taxonomy" id="2027243"/>
    <lineage>
        <taxon>Viruses</taxon>
        <taxon>Riboviria</taxon>
        <taxon>Orthornavirae</taxon>
        <taxon>Lenarviricota</taxon>
        <taxon>Leviviricetes</taxon>
        <taxon>Norzivirales</taxon>
        <taxon>Fiersviridae</taxon>
    </lineage>
</organism>
<feature type="transmembrane region" description="Helical" evidence="2">
    <location>
        <begin position="42"/>
        <end position="61"/>
    </location>
</feature>
<dbReference type="EMBL" id="MN034665">
    <property type="protein sequence ID" value="QDH89176.1"/>
    <property type="molecule type" value="Genomic_RNA"/>
</dbReference>
<evidence type="ECO:0000313" key="3">
    <source>
        <dbReference type="EMBL" id="QDH89176.1"/>
    </source>
</evidence>
<proteinExistence type="predicted"/>